<dbReference type="SUPFAM" id="SSF55856">
    <property type="entry name" value="Cytochrome b5-like heme/steroid binding domain"/>
    <property type="match status" value="1"/>
</dbReference>
<dbReference type="PANTHER" id="PTHR10281">
    <property type="entry name" value="MEMBRANE-ASSOCIATED PROGESTERONE RECEPTOR COMPONENT-RELATED"/>
    <property type="match status" value="1"/>
</dbReference>
<dbReference type="SMART" id="SM01117">
    <property type="entry name" value="Cyt-b5"/>
    <property type="match status" value="1"/>
</dbReference>
<evidence type="ECO:0000256" key="1">
    <source>
        <dbReference type="ARBA" id="ARBA00038357"/>
    </source>
</evidence>
<gene>
    <name evidence="4" type="ORF">HHI36_010378</name>
</gene>
<keyword evidence="2" id="KW-0472">Membrane</keyword>
<dbReference type="InterPro" id="IPR001199">
    <property type="entry name" value="Cyt_B5-like_heme/steroid-bd"/>
</dbReference>
<dbReference type="FunFam" id="3.10.120.10:FF:000003">
    <property type="entry name" value="membrane-associated progesterone receptor component 1"/>
    <property type="match status" value="1"/>
</dbReference>
<comment type="caution">
    <text evidence="4">The sequence shown here is derived from an EMBL/GenBank/DDBJ whole genome shotgun (WGS) entry which is preliminary data.</text>
</comment>
<dbReference type="AlphaFoldDB" id="A0ABD2MII9"/>
<evidence type="ECO:0000259" key="3">
    <source>
        <dbReference type="SMART" id="SM01117"/>
    </source>
</evidence>
<dbReference type="PANTHER" id="PTHR10281:SF106">
    <property type="entry name" value="IP06960P-RELATED"/>
    <property type="match status" value="1"/>
</dbReference>
<sequence>MAENPKESGNILTNILSEIVESPLNLALVGLIAFLIYKIVKSRTHVPSFAPIEPALPKLKKRDFSVEELRKYDGTQEDGRVLVAVNGNVYDVTKGKRFYGPGGPYAAFGGKDASRGLATFQVSVKTEEYDDLSDLNSMEMDSVREWEAQFKGND</sequence>
<keyword evidence="2" id="KW-1133">Transmembrane helix</keyword>
<keyword evidence="2" id="KW-0812">Transmembrane</keyword>
<proteinExistence type="inferred from homology"/>
<name>A0ABD2MII9_9CUCU</name>
<dbReference type="Gene3D" id="3.10.120.10">
    <property type="entry name" value="Cytochrome b5-like heme/steroid binding domain"/>
    <property type="match status" value="1"/>
</dbReference>
<protein>
    <recommendedName>
        <fullName evidence="3">Cytochrome b5 heme-binding domain-containing protein</fullName>
    </recommendedName>
</protein>
<dbReference type="Proteomes" id="UP001516400">
    <property type="component" value="Unassembled WGS sequence"/>
</dbReference>
<evidence type="ECO:0000313" key="5">
    <source>
        <dbReference type="Proteomes" id="UP001516400"/>
    </source>
</evidence>
<evidence type="ECO:0000313" key="4">
    <source>
        <dbReference type="EMBL" id="KAL3266195.1"/>
    </source>
</evidence>
<dbReference type="Pfam" id="PF00173">
    <property type="entry name" value="Cyt-b5"/>
    <property type="match status" value="1"/>
</dbReference>
<feature type="domain" description="Cytochrome b5 heme-binding" evidence="3">
    <location>
        <begin position="64"/>
        <end position="154"/>
    </location>
</feature>
<accession>A0ABD2MII9</accession>
<dbReference type="EMBL" id="JABFTP020000001">
    <property type="protein sequence ID" value="KAL3266195.1"/>
    <property type="molecule type" value="Genomic_DNA"/>
</dbReference>
<dbReference type="InterPro" id="IPR036400">
    <property type="entry name" value="Cyt_B5-like_heme/steroid_sf"/>
</dbReference>
<keyword evidence="5" id="KW-1185">Reference proteome</keyword>
<organism evidence="4 5">
    <name type="scientific">Cryptolaemus montrouzieri</name>
    <dbReference type="NCBI Taxonomy" id="559131"/>
    <lineage>
        <taxon>Eukaryota</taxon>
        <taxon>Metazoa</taxon>
        <taxon>Ecdysozoa</taxon>
        <taxon>Arthropoda</taxon>
        <taxon>Hexapoda</taxon>
        <taxon>Insecta</taxon>
        <taxon>Pterygota</taxon>
        <taxon>Neoptera</taxon>
        <taxon>Endopterygota</taxon>
        <taxon>Coleoptera</taxon>
        <taxon>Polyphaga</taxon>
        <taxon>Cucujiformia</taxon>
        <taxon>Coccinelloidea</taxon>
        <taxon>Coccinellidae</taxon>
        <taxon>Scymninae</taxon>
        <taxon>Scymnini</taxon>
        <taxon>Cryptolaemus</taxon>
    </lineage>
</organism>
<feature type="transmembrane region" description="Helical" evidence="2">
    <location>
        <begin position="22"/>
        <end position="40"/>
    </location>
</feature>
<evidence type="ECO:0000256" key="2">
    <source>
        <dbReference type="SAM" id="Phobius"/>
    </source>
</evidence>
<comment type="similarity">
    <text evidence="1">Belongs to the cytochrome b5 family. MAPR subfamily.</text>
</comment>
<reference evidence="4 5" key="1">
    <citation type="journal article" date="2021" name="BMC Biol.">
        <title>Horizontally acquired antibacterial genes associated with adaptive radiation of ladybird beetles.</title>
        <authorList>
            <person name="Li H.S."/>
            <person name="Tang X.F."/>
            <person name="Huang Y.H."/>
            <person name="Xu Z.Y."/>
            <person name="Chen M.L."/>
            <person name="Du X.Y."/>
            <person name="Qiu B.Y."/>
            <person name="Chen P.T."/>
            <person name="Zhang W."/>
            <person name="Slipinski A."/>
            <person name="Escalona H.E."/>
            <person name="Waterhouse R.M."/>
            <person name="Zwick A."/>
            <person name="Pang H."/>
        </authorList>
    </citation>
    <scope>NUCLEOTIDE SEQUENCE [LARGE SCALE GENOMIC DNA]</scope>
    <source>
        <strain evidence="4">SYSU2018</strain>
    </source>
</reference>
<dbReference type="InterPro" id="IPR050577">
    <property type="entry name" value="MAPR/NEUFC/NENF-like"/>
</dbReference>